<dbReference type="EMBL" id="KN838604">
    <property type="protein sequence ID" value="KIK01623.1"/>
    <property type="molecule type" value="Genomic_DNA"/>
</dbReference>
<reference evidence="3" key="2">
    <citation type="submission" date="2015-01" db="EMBL/GenBank/DDBJ databases">
        <title>Evolutionary Origins and Diversification of the Mycorrhizal Mutualists.</title>
        <authorList>
            <consortium name="DOE Joint Genome Institute"/>
            <consortium name="Mycorrhizal Genomics Consortium"/>
            <person name="Kohler A."/>
            <person name="Kuo A."/>
            <person name="Nagy L.G."/>
            <person name="Floudas D."/>
            <person name="Copeland A."/>
            <person name="Barry K.W."/>
            <person name="Cichocki N."/>
            <person name="Veneault-Fourrey C."/>
            <person name="LaButti K."/>
            <person name="Lindquist E.A."/>
            <person name="Lipzen A."/>
            <person name="Lundell T."/>
            <person name="Morin E."/>
            <person name="Murat C."/>
            <person name="Riley R."/>
            <person name="Ohm R."/>
            <person name="Sun H."/>
            <person name="Tunlid A."/>
            <person name="Henrissat B."/>
            <person name="Grigoriev I.V."/>
            <person name="Hibbett D.S."/>
            <person name="Martin F."/>
        </authorList>
    </citation>
    <scope>NUCLEOTIDE SEQUENCE [LARGE SCALE GENOMIC DNA]</scope>
    <source>
        <strain evidence="3">LaAM-08-1</strain>
    </source>
</reference>
<name>A0A0C9Y0N8_9AGAR</name>
<evidence type="ECO:0000313" key="3">
    <source>
        <dbReference type="Proteomes" id="UP000054477"/>
    </source>
</evidence>
<gene>
    <name evidence="2" type="ORF">K443DRAFT_678277</name>
</gene>
<dbReference type="HOGENOM" id="CLU_000445_44_8_1"/>
<protein>
    <submittedName>
        <fullName evidence="2">Unplaced genomic scaffold K443scaffold_69, whole genome shotgun sequence</fullName>
    </submittedName>
</protein>
<evidence type="ECO:0000313" key="2">
    <source>
        <dbReference type="EMBL" id="KIK01623.1"/>
    </source>
</evidence>
<keyword evidence="3" id="KW-1185">Reference proteome</keyword>
<dbReference type="OrthoDB" id="543156at2759"/>
<accession>A0A0C9Y0N8</accession>
<dbReference type="PANTHER" id="PTHR43130">
    <property type="entry name" value="ARAC-FAMILY TRANSCRIPTIONAL REGULATOR"/>
    <property type="match status" value="1"/>
</dbReference>
<evidence type="ECO:0000259" key="1">
    <source>
        <dbReference type="Pfam" id="PF01965"/>
    </source>
</evidence>
<dbReference type="InterPro" id="IPR029062">
    <property type="entry name" value="Class_I_gatase-like"/>
</dbReference>
<dbReference type="InterPro" id="IPR052158">
    <property type="entry name" value="INH-QAR"/>
</dbReference>
<dbReference type="SUPFAM" id="SSF52317">
    <property type="entry name" value="Class I glutamine amidotransferase-like"/>
    <property type="match status" value="1"/>
</dbReference>
<organism evidence="2 3">
    <name type="scientific">Laccaria amethystina LaAM-08-1</name>
    <dbReference type="NCBI Taxonomy" id="1095629"/>
    <lineage>
        <taxon>Eukaryota</taxon>
        <taxon>Fungi</taxon>
        <taxon>Dikarya</taxon>
        <taxon>Basidiomycota</taxon>
        <taxon>Agaricomycotina</taxon>
        <taxon>Agaricomycetes</taxon>
        <taxon>Agaricomycetidae</taxon>
        <taxon>Agaricales</taxon>
        <taxon>Agaricineae</taxon>
        <taxon>Hydnangiaceae</taxon>
        <taxon>Laccaria</taxon>
    </lineage>
</organism>
<sequence>MASTTSHSPPNLTFAVVLLPDYQWLDSAGPVDYLNNHSQARLTATNSDPKLIAKAPILTWYYVASTLDPVTASSGPTQTPTHTFETCPPVDYVLQPGTLLNPPLPPDFIKFVKERYADPSVTFLTVCTGSLTLAPTGILDHHRVASNKGALKFLAQSGQLNRKVHWVGDRRWVKDGKVWSAAGITSGIDLAAEFARVYFDKDVVEKAKETAEEVPRPDQPDPYAWMLEGIDLGDGHEHRHRH</sequence>
<dbReference type="PANTHER" id="PTHR43130:SF7">
    <property type="entry name" value="DJ-1_PFPI DOMAIN-CONTAINING PROTEIN"/>
    <property type="match status" value="1"/>
</dbReference>
<dbReference type="Pfam" id="PF01965">
    <property type="entry name" value="DJ-1_PfpI"/>
    <property type="match status" value="1"/>
</dbReference>
<feature type="domain" description="DJ-1/PfpI" evidence="1">
    <location>
        <begin position="62"/>
        <end position="195"/>
    </location>
</feature>
<dbReference type="Proteomes" id="UP000054477">
    <property type="component" value="Unassembled WGS sequence"/>
</dbReference>
<dbReference type="Gene3D" id="3.40.50.880">
    <property type="match status" value="1"/>
</dbReference>
<reference evidence="2 3" key="1">
    <citation type="submission" date="2014-04" db="EMBL/GenBank/DDBJ databases">
        <authorList>
            <consortium name="DOE Joint Genome Institute"/>
            <person name="Kuo A."/>
            <person name="Kohler A."/>
            <person name="Nagy L.G."/>
            <person name="Floudas D."/>
            <person name="Copeland A."/>
            <person name="Barry K.W."/>
            <person name="Cichocki N."/>
            <person name="Veneault-Fourrey C."/>
            <person name="LaButti K."/>
            <person name="Lindquist E.A."/>
            <person name="Lipzen A."/>
            <person name="Lundell T."/>
            <person name="Morin E."/>
            <person name="Murat C."/>
            <person name="Sun H."/>
            <person name="Tunlid A."/>
            <person name="Henrissat B."/>
            <person name="Grigoriev I.V."/>
            <person name="Hibbett D.S."/>
            <person name="Martin F."/>
            <person name="Nordberg H.P."/>
            <person name="Cantor M.N."/>
            <person name="Hua S.X."/>
        </authorList>
    </citation>
    <scope>NUCLEOTIDE SEQUENCE [LARGE SCALE GENOMIC DNA]</scope>
    <source>
        <strain evidence="2 3">LaAM-08-1</strain>
    </source>
</reference>
<dbReference type="AlphaFoldDB" id="A0A0C9Y0N8"/>
<dbReference type="InterPro" id="IPR002818">
    <property type="entry name" value="DJ-1/PfpI"/>
</dbReference>
<proteinExistence type="predicted"/>